<comment type="caution">
    <text evidence="1">The sequence shown here is derived from an EMBL/GenBank/DDBJ whole genome shotgun (WGS) entry which is preliminary data.</text>
</comment>
<sequence length="301" mass="34173">MGKLDGFAKLTFAEVTPSVTAGSAAWHRPPDVRLERVQADGYLRVVRPDGLVPLAAPWPAACGHDEVVVEIKMAGDHVDIVELKRATLRRLAREIERIEEREPPWMGEEPLWVVAPHLPSWLHTVRELERIAPGCYRVGPSPFLFLWIAANELPLRDELVPFLTARSGQALDDFARWVAPRRDVEWVISMLEYLPMSPKTREDLLRRFARVDDPEIEARRQWILQALLAHSPEVKEQLIEEGIEKGQLTEARALLRRLLARRGFAPTAAMETQIDACSELDTLHRWLDQAMTADTAEEALA</sequence>
<reference evidence="1 2" key="1">
    <citation type="submission" date="2014-02" db="EMBL/GenBank/DDBJ databases">
        <title>The small core and large imbalanced accessory genome model reveals a collaborative survival strategy of Sorangium cellulosum strains in nature.</title>
        <authorList>
            <person name="Han K."/>
            <person name="Peng R."/>
            <person name="Blom J."/>
            <person name="Li Y.-Z."/>
        </authorList>
    </citation>
    <scope>NUCLEOTIDE SEQUENCE [LARGE SCALE GENOMIC DNA]</scope>
    <source>
        <strain evidence="1 2">So0157-18</strain>
    </source>
</reference>
<organism evidence="1 2">
    <name type="scientific">Sorangium cellulosum</name>
    <name type="common">Polyangium cellulosum</name>
    <dbReference type="NCBI Taxonomy" id="56"/>
    <lineage>
        <taxon>Bacteria</taxon>
        <taxon>Pseudomonadati</taxon>
        <taxon>Myxococcota</taxon>
        <taxon>Polyangia</taxon>
        <taxon>Polyangiales</taxon>
        <taxon>Polyangiaceae</taxon>
        <taxon>Sorangium</taxon>
    </lineage>
</organism>
<dbReference type="AlphaFoldDB" id="A0A150PAQ3"/>
<evidence type="ECO:0000313" key="2">
    <source>
        <dbReference type="Proteomes" id="UP000075604"/>
    </source>
</evidence>
<name>A0A150PAQ3_SORCE</name>
<accession>A0A150PAQ3</accession>
<evidence type="ECO:0000313" key="1">
    <source>
        <dbReference type="EMBL" id="KYF52767.1"/>
    </source>
</evidence>
<protein>
    <submittedName>
        <fullName evidence="1">Uncharacterized protein</fullName>
    </submittedName>
</protein>
<proteinExistence type="predicted"/>
<dbReference type="EMBL" id="JELX01003269">
    <property type="protein sequence ID" value="KYF52767.1"/>
    <property type="molecule type" value="Genomic_DNA"/>
</dbReference>
<dbReference type="Proteomes" id="UP000075604">
    <property type="component" value="Unassembled WGS sequence"/>
</dbReference>
<gene>
    <name evidence="1" type="ORF">BE04_27635</name>
</gene>